<dbReference type="Gene3D" id="3.40.350.10">
    <property type="entry name" value="Creatinase/prolidase N-terminal domain"/>
    <property type="match status" value="1"/>
</dbReference>
<keyword evidence="6" id="KW-1185">Reference proteome</keyword>
<dbReference type="InterPro" id="IPR000994">
    <property type="entry name" value="Pept_M24"/>
</dbReference>
<keyword evidence="5" id="KW-0645">Protease</keyword>
<dbReference type="SUPFAM" id="SSF55920">
    <property type="entry name" value="Creatinase/aminopeptidase"/>
    <property type="match status" value="1"/>
</dbReference>
<dbReference type="GO" id="GO:0004177">
    <property type="term" value="F:aminopeptidase activity"/>
    <property type="evidence" value="ECO:0007669"/>
    <property type="project" value="UniProtKB-KW"/>
</dbReference>
<sequence>MVLKRIEELRNQNLLDAILVSDGFNIRYISGFSGETGYLYISNERHVLLTDTRYTIQAKMEAKEFEVIEVSIEKNYGMWIGEFILEDNVKRLGFEDLHMKYFEYFKFNQMWKLKEWVALENSLNSFRMVKTEEEIKKLAQAEAIGDKAFQEILNILKPGMTELEVAAELEYHMKRNGASGLSFDTIAASGINSSMPHATPTNRKLETGDFLTMDYGCVFEGYCSDMTRTVVIGKASQKQKEIYQIVLKAQLAALDAICAGKTGSEIDKVARDIIEKEGYGEYFGHGLGHSVGLFIHEEPRLSPVGNIILEENVIETVEPGIYLPGFGGVRIEDMVVVKKDGCINLTHSTKELIEI</sequence>
<gene>
    <name evidence="5" type="ORF">DWV06_04835</name>
</gene>
<feature type="domain" description="Creatinase N-terminal" evidence="4">
    <location>
        <begin position="4"/>
        <end position="129"/>
    </location>
</feature>
<evidence type="ECO:0000259" key="4">
    <source>
        <dbReference type="Pfam" id="PF01321"/>
    </source>
</evidence>
<comment type="caution">
    <text evidence="5">The sequence shown here is derived from an EMBL/GenBank/DDBJ whole genome shotgun (WGS) entry which is preliminary data.</text>
</comment>
<dbReference type="InterPro" id="IPR000587">
    <property type="entry name" value="Creatinase_N"/>
</dbReference>
<dbReference type="PROSITE" id="PS00491">
    <property type="entry name" value="PROLINE_PEPTIDASE"/>
    <property type="match status" value="1"/>
</dbReference>
<dbReference type="SUPFAM" id="SSF53092">
    <property type="entry name" value="Creatinase/prolidase N-terminal domain"/>
    <property type="match status" value="1"/>
</dbReference>
<accession>A0A371AXM1</accession>
<evidence type="ECO:0000313" key="6">
    <source>
        <dbReference type="Proteomes" id="UP000255036"/>
    </source>
</evidence>
<dbReference type="PANTHER" id="PTHR46112:SF3">
    <property type="entry name" value="AMINOPEPTIDASE YPDF"/>
    <property type="match status" value="1"/>
</dbReference>
<dbReference type="InterPro" id="IPR050659">
    <property type="entry name" value="Peptidase_M24B"/>
</dbReference>
<dbReference type="OrthoDB" id="9806388at2"/>
<dbReference type="Gene3D" id="3.90.230.10">
    <property type="entry name" value="Creatinase/methionine aminopeptidase superfamily"/>
    <property type="match status" value="1"/>
</dbReference>
<dbReference type="PANTHER" id="PTHR46112">
    <property type="entry name" value="AMINOPEPTIDASE"/>
    <property type="match status" value="1"/>
</dbReference>
<dbReference type="InterPro" id="IPR029149">
    <property type="entry name" value="Creatin/AminoP/Spt16_N"/>
</dbReference>
<dbReference type="Pfam" id="PF00557">
    <property type="entry name" value="Peptidase_M24"/>
    <property type="match status" value="1"/>
</dbReference>
<keyword evidence="1" id="KW-0479">Metal-binding</keyword>
<dbReference type="PRINTS" id="PR00599">
    <property type="entry name" value="MAPEPTIDASE"/>
</dbReference>
<dbReference type="GO" id="GO:0046872">
    <property type="term" value="F:metal ion binding"/>
    <property type="evidence" value="ECO:0007669"/>
    <property type="project" value="UniProtKB-KW"/>
</dbReference>
<evidence type="ECO:0000256" key="1">
    <source>
        <dbReference type="ARBA" id="ARBA00022723"/>
    </source>
</evidence>
<dbReference type="InterPro" id="IPR001714">
    <property type="entry name" value="Pept_M24_MAP"/>
</dbReference>
<dbReference type="Proteomes" id="UP000255036">
    <property type="component" value="Unassembled WGS sequence"/>
</dbReference>
<keyword evidence="5" id="KW-0031">Aminopeptidase</keyword>
<dbReference type="InterPro" id="IPR036005">
    <property type="entry name" value="Creatinase/aminopeptidase-like"/>
</dbReference>
<dbReference type="RefSeq" id="WP_115481048.1">
    <property type="nucleotide sequence ID" value="NZ_QRCT01000013.1"/>
</dbReference>
<dbReference type="InterPro" id="IPR001131">
    <property type="entry name" value="Peptidase_M24B_aminopep-P_CS"/>
</dbReference>
<dbReference type="GO" id="GO:0008235">
    <property type="term" value="F:metalloexopeptidase activity"/>
    <property type="evidence" value="ECO:0007669"/>
    <property type="project" value="UniProtKB-ARBA"/>
</dbReference>
<keyword evidence="2" id="KW-0378">Hydrolase</keyword>
<feature type="domain" description="Peptidase M24" evidence="3">
    <location>
        <begin position="137"/>
        <end position="338"/>
    </location>
</feature>
<name>A0A371AXM1_9FIRM</name>
<organism evidence="5 6">
    <name type="scientific">Anaerosacchariphilus polymeriproducens</name>
    <dbReference type="NCBI Taxonomy" id="1812858"/>
    <lineage>
        <taxon>Bacteria</taxon>
        <taxon>Bacillati</taxon>
        <taxon>Bacillota</taxon>
        <taxon>Clostridia</taxon>
        <taxon>Lachnospirales</taxon>
        <taxon>Lachnospiraceae</taxon>
        <taxon>Anaerosacchariphilus</taxon>
    </lineage>
</organism>
<dbReference type="CDD" id="cd01092">
    <property type="entry name" value="APP-like"/>
    <property type="match status" value="1"/>
</dbReference>
<dbReference type="AlphaFoldDB" id="A0A371AXM1"/>
<proteinExistence type="predicted"/>
<dbReference type="Pfam" id="PF01321">
    <property type="entry name" value="Creatinase_N"/>
    <property type="match status" value="1"/>
</dbReference>
<evidence type="ECO:0000313" key="5">
    <source>
        <dbReference type="EMBL" id="RDU24304.1"/>
    </source>
</evidence>
<evidence type="ECO:0000256" key="2">
    <source>
        <dbReference type="ARBA" id="ARBA00022801"/>
    </source>
</evidence>
<protein>
    <submittedName>
        <fullName evidence="5">Aminopeptidase P family protein</fullName>
    </submittedName>
</protein>
<evidence type="ECO:0000259" key="3">
    <source>
        <dbReference type="Pfam" id="PF00557"/>
    </source>
</evidence>
<dbReference type="EMBL" id="QRCT01000013">
    <property type="protein sequence ID" value="RDU24304.1"/>
    <property type="molecule type" value="Genomic_DNA"/>
</dbReference>
<reference evidence="5 6" key="1">
    <citation type="submission" date="2018-07" db="EMBL/GenBank/DDBJ databases">
        <title>Anaerosacharophilus polymeroproducens gen. nov. sp. nov., an anaerobic bacterium isolated from salt field.</title>
        <authorList>
            <person name="Kim W."/>
            <person name="Yang S.-H."/>
            <person name="Oh J."/>
            <person name="Lee J.-H."/>
            <person name="Kwon K.K."/>
        </authorList>
    </citation>
    <scope>NUCLEOTIDE SEQUENCE [LARGE SCALE GENOMIC DNA]</scope>
    <source>
        <strain evidence="5 6">MCWD5</strain>
    </source>
</reference>